<protein>
    <submittedName>
        <fullName evidence="1">Uncharacterized protein</fullName>
    </submittedName>
</protein>
<dbReference type="AlphaFoldDB" id="A0A1G2ASF9"/>
<evidence type="ECO:0000313" key="2">
    <source>
        <dbReference type="Proteomes" id="UP000177165"/>
    </source>
</evidence>
<dbReference type="EMBL" id="MHKB01000009">
    <property type="protein sequence ID" value="OGY79436.1"/>
    <property type="molecule type" value="Genomic_DNA"/>
</dbReference>
<proteinExistence type="predicted"/>
<gene>
    <name evidence="1" type="ORF">A3B74_01190</name>
</gene>
<name>A0A1G2ASF9_9BACT</name>
<reference evidence="1 2" key="1">
    <citation type="journal article" date="2016" name="Nat. Commun.">
        <title>Thousands of microbial genomes shed light on interconnected biogeochemical processes in an aquifer system.</title>
        <authorList>
            <person name="Anantharaman K."/>
            <person name="Brown C.T."/>
            <person name="Hug L.A."/>
            <person name="Sharon I."/>
            <person name="Castelle C.J."/>
            <person name="Probst A.J."/>
            <person name="Thomas B.C."/>
            <person name="Singh A."/>
            <person name="Wilkins M.J."/>
            <person name="Karaoz U."/>
            <person name="Brodie E.L."/>
            <person name="Williams K.H."/>
            <person name="Hubbard S.S."/>
            <person name="Banfield J.F."/>
        </authorList>
    </citation>
    <scope>NUCLEOTIDE SEQUENCE [LARGE SCALE GENOMIC DNA]</scope>
</reference>
<organism evidence="1 2">
    <name type="scientific">Candidatus Kerfeldbacteria bacterium RIFCSPHIGHO2_02_FULL_42_14</name>
    <dbReference type="NCBI Taxonomy" id="1798540"/>
    <lineage>
        <taxon>Bacteria</taxon>
        <taxon>Candidatus Kerfeldiibacteriota</taxon>
    </lineage>
</organism>
<sequence length="61" mass="7129">MYWLYFAVSFILAPKFSGFKLRWSTDQGAMIERVLLKSQATISFPFESSLIQFGCWLQKSQ</sequence>
<dbReference type="STRING" id="1798540.A3B74_01190"/>
<dbReference type="Proteomes" id="UP000177165">
    <property type="component" value="Unassembled WGS sequence"/>
</dbReference>
<accession>A0A1G2ASF9</accession>
<comment type="caution">
    <text evidence="1">The sequence shown here is derived from an EMBL/GenBank/DDBJ whole genome shotgun (WGS) entry which is preliminary data.</text>
</comment>
<evidence type="ECO:0000313" key="1">
    <source>
        <dbReference type="EMBL" id="OGY79436.1"/>
    </source>
</evidence>